<feature type="region of interest" description="Disordered" evidence="1">
    <location>
        <begin position="1"/>
        <end position="24"/>
    </location>
</feature>
<dbReference type="EMBL" id="WNJQ01000001">
    <property type="protein sequence ID" value="MBC9824483.1"/>
    <property type="molecule type" value="Genomic_DNA"/>
</dbReference>
<organism evidence="2 3">
    <name type="scientific">Carnobacterium inhibens</name>
    <dbReference type="NCBI Taxonomy" id="147709"/>
    <lineage>
        <taxon>Bacteria</taxon>
        <taxon>Bacillati</taxon>
        <taxon>Bacillota</taxon>
        <taxon>Bacilli</taxon>
        <taxon>Lactobacillales</taxon>
        <taxon>Carnobacteriaceae</taxon>
        <taxon>Carnobacterium</taxon>
    </lineage>
</organism>
<dbReference type="RefSeq" id="WP_187948459.1">
    <property type="nucleotide sequence ID" value="NZ_WNJQ01000001.1"/>
</dbReference>
<gene>
    <name evidence="2" type="ORF">GLO26_01390</name>
</gene>
<evidence type="ECO:0000256" key="1">
    <source>
        <dbReference type="SAM" id="MobiDB-lite"/>
    </source>
</evidence>
<dbReference type="NCBIfam" id="TIGR02530">
    <property type="entry name" value="flg_new"/>
    <property type="match status" value="1"/>
</dbReference>
<dbReference type="Proteomes" id="UP000638836">
    <property type="component" value="Unassembled WGS sequence"/>
</dbReference>
<evidence type="ECO:0000313" key="3">
    <source>
        <dbReference type="Proteomes" id="UP000638836"/>
    </source>
</evidence>
<protein>
    <submittedName>
        <fullName evidence="2">Flagellar biosynthesis protein</fullName>
    </submittedName>
</protein>
<reference evidence="2 3" key="1">
    <citation type="journal article" date="2020" name="Microorganisms">
        <title>New Insight into Antimicrobial Compounds from Food and Marine-Sourced Carnobacterium Species through Phenotype and Genome Analyses.</title>
        <authorList>
            <person name="Begrem S."/>
            <person name="Ivaniuk F."/>
            <person name="Gigout-Chevalier F."/>
            <person name="Kolypczuk L."/>
            <person name="Bonnetot S."/>
            <person name="Leroi F."/>
            <person name="Grovel O."/>
            <person name="Delbarre-Ladrat C."/>
            <person name="Passerini D."/>
        </authorList>
    </citation>
    <scope>NUCLEOTIDE SEQUENCE [LARGE SCALE GENOMIC DNA]</scope>
    <source>
        <strain evidence="2 3">MIP2551</strain>
    </source>
</reference>
<dbReference type="InterPro" id="IPR013367">
    <property type="entry name" value="Flagellar_put"/>
</dbReference>
<name>A0ABR7TAB7_9LACT</name>
<keyword evidence="2" id="KW-0282">Flagellum</keyword>
<accession>A0ABR7TAB7</accession>
<keyword evidence="2" id="KW-0969">Cilium</keyword>
<comment type="caution">
    <text evidence="2">The sequence shown here is derived from an EMBL/GenBank/DDBJ whole genome shotgun (WGS) entry which is preliminary data.</text>
</comment>
<proteinExistence type="predicted"/>
<evidence type="ECO:0000313" key="2">
    <source>
        <dbReference type="EMBL" id="MBC9824483.1"/>
    </source>
</evidence>
<sequence>MSFRIESTTNQQVENKPNPINQKIDRSFQSFLKESLQTQTPSTEMKISNHAQKRMEERGIELNQSDLTSIEGAVEELNQKGSKNSLIVYKNMAFITSINNRTIITAMNTDEMETITNIDSMKKINN</sequence>
<keyword evidence="3" id="KW-1185">Reference proteome</keyword>
<keyword evidence="2" id="KW-0966">Cell projection</keyword>